<dbReference type="SUPFAM" id="SSF52266">
    <property type="entry name" value="SGNH hydrolase"/>
    <property type="match status" value="1"/>
</dbReference>
<gene>
    <name evidence="3" type="ORF">JOC58_004423</name>
</gene>
<dbReference type="InterPro" id="IPR001087">
    <property type="entry name" value="GDSL"/>
</dbReference>
<dbReference type="RefSeq" id="WP_188778440.1">
    <property type="nucleotide sequence ID" value="NZ_BMMB01000018.1"/>
</dbReference>
<dbReference type="EMBL" id="JAVDQH010000030">
    <property type="protein sequence ID" value="MDR6246478.1"/>
    <property type="molecule type" value="Genomic_DNA"/>
</dbReference>
<keyword evidence="4" id="KW-1185">Reference proteome</keyword>
<protein>
    <submittedName>
        <fullName evidence="3">Lysophospholipase L1-like esterase</fullName>
    </submittedName>
</protein>
<organism evidence="3 4">
    <name type="scientific">Paenibacillus hunanensis</name>
    <dbReference type="NCBI Taxonomy" id="539262"/>
    <lineage>
        <taxon>Bacteria</taxon>
        <taxon>Bacillati</taxon>
        <taxon>Bacillota</taxon>
        <taxon>Bacilli</taxon>
        <taxon>Bacillales</taxon>
        <taxon>Paenibacillaceae</taxon>
        <taxon>Paenibacillus</taxon>
    </lineage>
</organism>
<dbReference type="InterPro" id="IPR037459">
    <property type="entry name" value="RhgT-like"/>
</dbReference>
<evidence type="ECO:0000256" key="2">
    <source>
        <dbReference type="ARBA" id="ARBA00022801"/>
    </source>
</evidence>
<dbReference type="Proteomes" id="UP001185028">
    <property type="component" value="Unassembled WGS sequence"/>
</dbReference>
<reference evidence="3 4" key="1">
    <citation type="submission" date="2023-07" db="EMBL/GenBank/DDBJ databases">
        <title>Genomic Encyclopedia of Type Strains, Phase IV (KMG-IV): sequencing the most valuable type-strain genomes for metagenomic binning, comparative biology and taxonomic classification.</title>
        <authorList>
            <person name="Goeker M."/>
        </authorList>
    </citation>
    <scope>NUCLEOTIDE SEQUENCE [LARGE SCALE GENOMIC DNA]</scope>
    <source>
        <strain evidence="3 4">DSM 22170</strain>
    </source>
</reference>
<comment type="caution">
    <text evidence="3">The sequence shown here is derived from an EMBL/GenBank/DDBJ whole genome shotgun (WGS) entry which is preliminary data.</text>
</comment>
<dbReference type="Gene3D" id="3.40.50.1110">
    <property type="entry name" value="SGNH hydrolase"/>
    <property type="match status" value="1"/>
</dbReference>
<dbReference type="Pfam" id="PF00657">
    <property type="entry name" value="Lipase_GDSL"/>
    <property type="match status" value="1"/>
</dbReference>
<name>A0ABU1J4P0_9BACL</name>
<dbReference type="PANTHER" id="PTHR43695:SF1">
    <property type="entry name" value="RHAMNOGALACTURONAN ACETYLESTERASE"/>
    <property type="match status" value="1"/>
</dbReference>
<dbReference type="CDD" id="cd01821">
    <property type="entry name" value="Rhamnogalacturan_acetylesterase_like"/>
    <property type="match status" value="1"/>
</dbReference>
<dbReference type="InterPro" id="IPR036514">
    <property type="entry name" value="SGNH_hydro_sf"/>
</dbReference>
<keyword evidence="2" id="KW-0378">Hydrolase</keyword>
<evidence type="ECO:0000313" key="3">
    <source>
        <dbReference type="EMBL" id="MDR6246478.1"/>
    </source>
</evidence>
<evidence type="ECO:0000313" key="4">
    <source>
        <dbReference type="Proteomes" id="UP001185028"/>
    </source>
</evidence>
<dbReference type="PANTHER" id="PTHR43695">
    <property type="entry name" value="PUTATIVE (AFU_ORTHOLOGUE AFUA_2G17250)-RELATED"/>
    <property type="match status" value="1"/>
</dbReference>
<evidence type="ECO:0000256" key="1">
    <source>
        <dbReference type="ARBA" id="ARBA00008668"/>
    </source>
</evidence>
<proteinExistence type="inferred from homology"/>
<sequence>MNRNWRGSSVGLLAMVLLLGVWFSGGMAGGSRANAADNNGASSDTQTTSDTTAVHIPVVYLAGDSTVQTYRASQRPQAGWGQMIASYFDDGVQFSNHSIGGRSSRSFIEQGRLDTIVALLQPGDYLMVQFGHNDADSSKPERYTPVNDYRNYLKTYIDRARSKGATPILVTPVSRRDYNAANGQFKPSFPEYVAAMKQVAAETNTLLIDLNARSVALYNTIGIEGTKSIFLHVAAGQYPYFPDGVQDNTHFQEQGAIKIAGLVATGIDELNIPLSEHLLAP</sequence>
<accession>A0ABU1J4P0</accession>
<comment type="similarity">
    <text evidence="1">Belongs to the 'GDSL' lipolytic enzyme family.</text>
</comment>